<organism evidence="5 6">
    <name type="scientific">Pelobates cultripes</name>
    <name type="common">Western spadefoot toad</name>
    <dbReference type="NCBI Taxonomy" id="61616"/>
    <lineage>
        <taxon>Eukaryota</taxon>
        <taxon>Metazoa</taxon>
        <taxon>Chordata</taxon>
        <taxon>Craniata</taxon>
        <taxon>Vertebrata</taxon>
        <taxon>Euteleostomi</taxon>
        <taxon>Amphibia</taxon>
        <taxon>Batrachia</taxon>
        <taxon>Anura</taxon>
        <taxon>Pelobatoidea</taxon>
        <taxon>Pelobatidae</taxon>
        <taxon>Pelobates</taxon>
    </lineage>
</organism>
<dbReference type="InterPro" id="IPR007110">
    <property type="entry name" value="Ig-like_dom"/>
</dbReference>
<dbReference type="PANTHER" id="PTHR16674">
    <property type="entry name" value="B-LYMPHOCYTE ANTIGEN CD19"/>
    <property type="match status" value="1"/>
</dbReference>
<protein>
    <submittedName>
        <fullName evidence="5">B-lymphocyte antigen CD19 isoform X2</fullName>
    </submittedName>
</protein>
<dbReference type="EMBL" id="OW240918">
    <property type="protein sequence ID" value="CAH2307853.1"/>
    <property type="molecule type" value="Genomic_DNA"/>
</dbReference>
<dbReference type="PROSITE" id="PS50835">
    <property type="entry name" value="IG_LIKE"/>
    <property type="match status" value="1"/>
</dbReference>
<keyword evidence="2" id="KW-0472">Membrane</keyword>
<dbReference type="Gene3D" id="2.60.40.10">
    <property type="entry name" value="Immunoglobulins"/>
    <property type="match status" value="1"/>
</dbReference>
<proteinExistence type="predicted"/>
<dbReference type="SMART" id="SM00409">
    <property type="entry name" value="IG"/>
    <property type="match status" value="1"/>
</dbReference>
<reference evidence="5" key="1">
    <citation type="submission" date="2022-03" db="EMBL/GenBank/DDBJ databases">
        <authorList>
            <person name="Alioto T."/>
            <person name="Alioto T."/>
            <person name="Gomez Garrido J."/>
        </authorList>
    </citation>
    <scope>NUCLEOTIDE SEQUENCE</scope>
</reference>
<name>A0AAD1WJD9_PELCU</name>
<feature type="compositionally biased region" description="Basic and acidic residues" evidence="1">
    <location>
        <begin position="311"/>
        <end position="321"/>
    </location>
</feature>
<evidence type="ECO:0000256" key="1">
    <source>
        <dbReference type="SAM" id="MobiDB-lite"/>
    </source>
</evidence>
<keyword evidence="6" id="KW-1185">Reference proteome</keyword>
<dbReference type="Proteomes" id="UP001295444">
    <property type="component" value="Chromosome 07"/>
</dbReference>
<dbReference type="AlphaFoldDB" id="A0AAD1WJD9"/>
<evidence type="ECO:0000259" key="4">
    <source>
        <dbReference type="PROSITE" id="PS50835"/>
    </source>
</evidence>
<dbReference type="SUPFAM" id="SSF48726">
    <property type="entry name" value="Immunoglobulin"/>
    <property type="match status" value="1"/>
</dbReference>
<dbReference type="InterPro" id="IPR003599">
    <property type="entry name" value="Ig_sub"/>
</dbReference>
<keyword evidence="3" id="KW-0732">Signal</keyword>
<feature type="compositionally biased region" description="Basic and acidic residues" evidence="1">
    <location>
        <begin position="337"/>
        <end position="347"/>
    </location>
</feature>
<feature type="chain" id="PRO_5042244031" evidence="3">
    <location>
        <begin position="22"/>
        <end position="426"/>
    </location>
</feature>
<keyword evidence="2" id="KW-1133">Transmembrane helix</keyword>
<feature type="signal peptide" evidence="3">
    <location>
        <begin position="1"/>
        <end position="21"/>
    </location>
</feature>
<evidence type="ECO:0000313" key="6">
    <source>
        <dbReference type="Proteomes" id="UP001295444"/>
    </source>
</evidence>
<dbReference type="InterPro" id="IPR013783">
    <property type="entry name" value="Ig-like_fold"/>
</dbReference>
<gene>
    <name evidence="5" type="ORF">PECUL_23A052716</name>
</gene>
<feature type="domain" description="Ig-like" evidence="4">
    <location>
        <begin position="73"/>
        <end position="177"/>
    </location>
</feature>
<dbReference type="PANTHER" id="PTHR16674:SF2">
    <property type="entry name" value="B-LYMPHOCYTE ANTIGEN CD19"/>
    <property type="match status" value="1"/>
</dbReference>
<feature type="region of interest" description="Disordered" evidence="1">
    <location>
        <begin position="302"/>
        <end position="356"/>
    </location>
</feature>
<evidence type="ECO:0000256" key="2">
    <source>
        <dbReference type="SAM" id="Phobius"/>
    </source>
</evidence>
<dbReference type="GO" id="GO:0002322">
    <property type="term" value="P:B cell proliferation involved in immune response"/>
    <property type="evidence" value="ECO:0007669"/>
    <property type="project" value="InterPro"/>
</dbReference>
<dbReference type="InterPro" id="IPR042341">
    <property type="entry name" value="CD19"/>
</dbReference>
<dbReference type="GO" id="GO:0050864">
    <property type="term" value="P:regulation of B cell activation"/>
    <property type="evidence" value="ECO:0007669"/>
    <property type="project" value="InterPro"/>
</dbReference>
<feature type="transmembrane region" description="Helical" evidence="2">
    <location>
        <begin position="192"/>
        <end position="215"/>
    </location>
</feature>
<dbReference type="GO" id="GO:0009897">
    <property type="term" value="C:external side of plasma membrane"/>
    <property type="evidence" value="ECO:0007669"/>
    <property type="project" value="TreeGrafter"/>
</dbReference>
<dbReference type="GO" id="GO:0050853">
    <property type="term" value="P:B cell receptor signaling pathway"/>
    <property type="evidence" value="ECO:0007669"/>
    <property type="project" value="TreeGrafter"/>
</dbReference>
<evidence type="ECO:0000256" key="3">
    <source>
        <dbReference type="SAM" id="SignalP"/>
    </source>
</evidence>
<keyword evidence="2" id="KW-0812">Transmembrane</keyword>
<accession>A0AAD1WJD9</accession>
<dbReference type="InterPro" id="IPR036179">
    <property type="entry name" value="Ig-like_dom_sf"/>
</dbReference>
<evidence type="ECO:0000313" key="5">
    <source>
        <dbReference type="EMBL" id="CAH2307853.1"/>
    </source>
</evidence>
<sequence length="426" mass="48067">MMLLNLLLCCCLTIAAQESQGQTDIAVPVTGNAFLSCGYFLSTPHNLKWKMEASNKTWASLKIRSWIYGIDFPALTLLIFRNKTLGDRGNYSCKVDHRNANVSRDNDSMHCEAPQDWSSLSWSCDNEVILMAERGSSRLDMKLKTNETYLVITSVTPEDTGTYLCSIMGSQISVRLNATQASGFEIFLNNKYWIIVVSVLGYLGLGIVVMSIYMCERRKRRSQKNQKARFYKASSATRNLYMDSPNNSQDADVKPADTMYLNFTELSVKEIKKDRNSAASSFLDPSVDGDSYLEPNDIEVDHVSEEEEEYENAKEEIKDPSDGSQSYEDMMGSTGIRTEEEQIHTETEAQEEDADSYENMQAPVYAQANHYTASLNKAEDLSPTREDSKVAEKLAAILASWNRSPTTQDLTQENGDFYLSYESHRL</sequence>